<feature type="domain" description="Peptidase S1" evidence="11">
    <location>
        <begin position="280"/>
        <end position="520"/>
    </location>
</feature>
<dbReference type="InterPro" id="IPR051333">
    <property type="entry name" value="CLIP_Serine_Protease"/>
</dbReference>
<dbReference type="PROSITE" id="PS50240">
    <property type="entry name" value="TRYPSIN_DOM"/>
    <property type="match status" value="1"/>
</dbReference>
<dbReference type="InterPro" id="IPR001254">
    <property type="entry name" value="Trypsin_dom"/>
</dbReference>
<keyword evidence="3 12" id="KW-0645">Protease</keyword>
<organism evidence="12 13">
    <name type="scientific">Drosophila guanche</name>
    <name type="common">Fruit fly</name>
    <dbReference type="NCBI Taxonomy" id="7266"/>
    <lineage>
        <taxon>Eukaryota</taxon>
        <taxon>Metazoa</taxon>
        <taxon>Ecdysozoa</taxon>
        <taxon>Arthropoda</taxon>
        <taxon>Hexapoda</taxon>
        <taxon>Insecta</taxon>
        <taxon>Pterygota</taxon>
        <taxon>Neoptera</taxon>
        <taxon>Endopterygota</taxon>
        <taxon>Diptera</taxon>
        <taxon>Brachycera</taxon>
        <taxon>Muscomorpha</taxon>
        <taxon>Ephydroidea</taxon>
        <taxon>Drosophilidae</taxon>
        <taxon>Drosophila</taxon>
        <taxon>Sophophora</taxon>
    </lineage>
</organism>
<keyword evidence="13" id="KW-1185">Reference proteome</keyword>
<dbReference type="OrthoDB" id="238681at2759"/>
<dbReference type="STRING" id="7266.A0A3B0KQF9"/>
<evidence type="ECO:0000256" key="8">
    <source>
        <dbReference type="ARBA" id="ARBA00023157"/>
    </source>
</evidence>
<dbReference type="PANTHER" id="PTHR24260">
    <property type="match status" value="1"/>
</dbReference>
<dbReference type="Gene3D" id="2.40.10.10">
    <property type="entry name" value="Trypsin-like serine proteases"/>
    <property type="match status" value="1"/>
</dbReference>
<dbReference type="PRINTS" id="PR00722">
    <property type="entry name" value="CHYMOTRYPSIN"/>
</dbReference>
<keyword evidence="4 10" id="KW-0732">Signal</keyword>
<evidence type="ECO:0000313" key="12">
    <source>
        <dbReference type="EMBL" id="SPP88076.1"/>
    </source>
</evidence>
<sequence length="520" mass="57186">MGLKLAIIVTLIALARCQLLPENACSDYFQYVNDGYEGLQGEVTLPSVVRGRNRIDVRLTQRGDQDPASVGTLRPYPDEEAARSSGGPAKFRISLRPDPSTGLLPKLSRLSYNDLLLCSASEYGPPNSFFNRFYEIHVSGQSLRPQRPLRPSSVFDLFPGEQSDLEVKTLYYGNPAQNSFPSWTSVSPGGAVSPVWRQNWQTVAPAPAPAPAPVPVPARRPPATAAPTSSTVFWQPPATPQATTTTTIATQPTRAWNRFNPQSASTPVECGREGRLSPFIHRGKEFPRGQYPWLSAVYHKESLSLAFKCGGSLISTSMVITAAHCVYKMQEDRVLIGLGRYDLDDYNEDGAEMHNVRRLLWHPEFSTRVVSDADIALVSLQRPVTFNDVIGPICLWTEQESETVTKSGFIAGWGTDEFGNSKTQYPRVVEAEIASATDCISTWKASAVTERTLCAGNRDGSGPCLGDSGGGLMIRRDTHWVLRGIVSLGERGTSGRCQLSQYVLYCDLSKHLTWINENLR</sequence>
<evidence type="ECO:0000256" key="7">
    <source>
        <dbReference type="ARBA" id="ARBA00023145"/>
    </source>
</evidence>
<dbReference type="SUPFAM" id="SSF50494">
    <property type="entry name" value="Trypsin-like serine proteases"/>
    <property type="match status" value="1"/>
</dbReference>
<dbReference type="Pfam" id="PF00089">
    <property type="entry name" value="Trypsin"/>
    <property type="match status" value="1"/>
</dbReference>
<evidence type="ECO:0000256" key="1">
    <source>
        <dbReference type="ARBA" id="ARBA00004613"/>
    </source>
</evidence>
<keyword evidence="5" id="KW-0378">Hydrolase</keyword>
<dbReference type="PROSITE" id="PS00134">
    <property type="entry name" value="TRYPSIN_HIS"/>
    <property type="match status" value="1"/>
</dbReference>
<dbReference type="InterPro" id="IPR031986">
    <property type="entry name" value="GD_N"/>
</dbReference>
<dbReference type="FunFam" id="2.40.10.10:FF:000146">
    <property type="entry name" value="Serine protease 53"/>
    <property type="match status" value="1"/>
</dbReference>
<feature type="region of interest" description="Disordered" evidence="9">
    <location>
        <begin position="61"/>
        <end position="91"/>
    </location>
</feature>
<dbReference type="SMART" id="SM00020">
    <property type="entry name" value="Tryp_SPc"/>
    <property type="match status" value="1"/>
</dbReference>
<evidence type="ECO:0000256" key="10">
    <source>
        <dbReference type="SAM" id="SignalP"/>
    </source>
</evidence>
<dbReference type="GO" id="GO:0006508">
    <property type="term" value="P:proteolysis"/>
    <property type="evidence" value="ECO:0007669"/>
    <property type="project" value="UniProtKB-KW"/>
</dbReference>
<dbReference type="Pfam" id="PF16030">
    <property type="entry name" value="GD_N"/>
    <property type="match status" value="1"/>
</dbReference>
<name>A0A3B0KQF9_DROGU</name>
<proteinExistence type="predicted"/>
<evidence type="ECO:0000256" key="3">
    <source>
        <dbReference type="ARBA" id="ARBA00022670"/>
    </source>
</evidence>
<feature type="signal peptide" evidence="10">
    <location>
        <begin position="1"/>
        <end position="17"/>
    </location>
</feature>
<dbReference type="InterPro" id="IPR043504">
    <property type="entry name" value="Peptidase_S1_PA_chymotrypsin"/>
</dbReference>
<evidence type="ECO:0000256" key="2">
    <source>
        <dbReference type="ARBA" id="ARBA00022525"/>
    </source>
</evidence>
<comment type="subcellular location">
    <subcellularLocation>
        <location evidence="1">Secreted</location>
    </subcellularLocation>
</comment>
<evidence type="ECO:0000259" key="11">
    <source>
        <dbReference type="PROSITE" id="PS50240"/>
    </source>
</evidence>
<evidence type="ECO:0000256" key="9">
    <source>
        <dbReference type="SAM" id="MobiDB-lite"/>
    </source>
</evidence>
<keyword evidence="2" id="KW-0964">Secreted</keyword>
<evidence type="ECO:0000256" key="5">
    <source>
        <dbReference type="ARBA" id="ARBA00022801"/>
    </source>
</evidence>
<keyword evidence="7" id="KW-0865">Zymogen</keyword>
<dbReference type="CDD" id="cd00190">
    <property type="entry name" value="Tryp_SPc"/>
    <property type="match status" value="1"/>
</dbReference>
<evidence type="ECO:0000256" key="4">
    <source>
        <dbReference type="ARBA" id="ARBA00022729"/>
    </source>
</evidence>
<gene>
    <name evidence="12" type="ORF">DGUA_6G015896</name>
</gene>
<feature type="region of interest" description="Disordered" evidence="9">
    <location>
        <begin position="221"/>
        <end position="242"/>
    </location>
</feature>
<dbReference type="Proteomes" id="UP000268350">
    <property type="component" value="Unassembled WGS sequence"/>
</dbReference>
<accession>A0A3B0KQF9</accession>
<dbReference type="AlphaFoldDB" id="A0A3B0KQF9"/>
<keyword evidence="6" id="KW-0720">Serine protease</keyword>
<dbReference type="OMA" id="HLTWINE"/>
<reference evidence="13" key="1">
    <citation type="submission" date="2018-01" db="EMBL/GenBank/DDBJ databases">
        <authorList>
            <person name="Alioto T."/>
            <person name="Alioto T."/>
        </authorList>
    </citation>
    <scope>NUCLEOTIDE SEQUENCE [LARGE SCALE GENOMIC DNA]</scope>
</reference>
<dbReference type="GO" id="GO:0004252">
    <property type="term" value="F:serine-type endopeptidase activity"/>
    <property type="evidence" value="ECO:0007669"/>
    <property type="project" value="InterPro"/>
</dbReference>
<dbReference type="InterPro" id="IPR001314">
    <property type="entry name" value="Peptidase_S1A"/>
</dbReference>
<dbReference type="PANTHER" id="PTHR24260:SF136">
    <property type="entry name" value="GH08193P-RELATED"/>
    <property type="match status" value="1"/>
</dbReference>
<dbReference type="GO" id="GO:0005576">
    <property type="term" value="C:extracellular region"/>
    <property type="evidence" value="ECO:0007669"/>
    <property type="project" value="UniProtKB-SubCell"/>
</dbReference>
<dbReference type="InterPro" id="IPR009003">
    <property type="entry name" value="Peptidase_S1_PA"/>
</dbReference>
<keyword evidence="8" id="KW-1015">Disulfide bond</keyword>
<dbReference type="InterPro" id="IPR018114">
    <property type="entry name" value="TRYPSIN_HIS"/>
</dbReference>
<evidence type="ECO:0000256" key="6">
    <source>
        <dbReference type="ARBA" id="ARBA00022825"/>
    </source>
</evidence>
<dbReference type="EMBL" id="OUUW01000013">
    <property type="protein sequence ID" value="SPP88076.1"/>
    <property type="molecule type" value="Genomic_DNA"/>
</dbReference>
<protein>
    <submittedName>
        <fullName evidence="12">Blast:Serine protease gd</fullName>
    </submittedName>
</protein>
<evidence type="ECO:0000313" key="13">
    <source>
        <dbReference type="Proteomes" id="UP000268350"/>
    </source>
</evidence>
<feature type="chain" id="PRO_5017239120" evidence="10">
    <location>
        <begin position="18"/>
        <end position="520"/>
    </location>
</feature>